<organism evidence="2 3">
    <name type="scientific">Actinomadura namibiensis</name>
    <dbReference type="NCBI Taxonomy" id="182080"/>
    <lineage>
        <taxon>Bacteria</taxon>
        <taxon>Bacillati</taxon>
        <taxon>Actinomycetota</taxon>
        <taxon>Actinomycetes</taxon>
        <taxon>Streptosporangiales</taxon>
        <taxon>Thermomonosporaceae</taxon>
        <taxon>Actinomadura</taxon>
    </lineage>
</organism>
<evidence type="ECO:0008006" key="4">
    <source>
        <dbReference type="Google" id="ProtNLM"/>
    </source>
</evidence>
<dbReference type="EMBL" id="JACJIA010000003">
    <property type="protein sequence ID" value="MBA8951226.1"/>
    <property type="molecule type" value="Genomic_DNA"/>
</dbReference>
<comment type="caution">
    <text evidence="2">The sequence shown here is derived from an EMBL/GenBank/DDBJ whole genome shotgun (WGS) entry which is preliminary data.</text>
</comment>
<evidence type="ECO:0000313" key="2">
    <source>
        <dbReference type="EMBL" id="MBA8951226.1"/>
    </source>
</evidence>
<keyword evidence="1" id="KW-1133">Transmembrane helix</keyword>
<dbReference type="NCBIfam" id="NF033218">
    <property type="entry name" value="anchor_AmaP"/>
    <property type="match status" value="1"/>
</dbReference>
<sequence length="197" mass="21444">MDRRASRLNHVGLTLVGLALVAAGGPALLRGLGVWGRSRATEPVLTDPVRRYAAEHAWFWPVVAGVAVVLALLGLYWLLAQVRSHRLHGNLTMEPDADEGETRLSSKAVAEALESDVAAFPGVQGAKARLMGPRRHPRVQLNVSYDRGADTMALRDDIRDRSIPRLRAALGADQVPAVVRLHLVRGGEPAEERRTVH</sequence>
<evidence type="ECO:0000313" key="3">
    <source>
        <dbReference type="Proteomes" id="UP000572680"/>
    </source>
</evidence>
<proteinExistence type="predicted"/>
<dbReference type="AlphaFoldDB" id="A0A7W3LN64"/>
<reference evidence="2 3" key="1">
    <citation type="submission" date="2020-08" db="EMBL/GenBank/DDBJ databases">
        <title>Genomic Encyclopedia of Type Strains, Phase IV (KMG-IV): sequencing the most valuable type-strain genomes for metagenomic binning, comparative biology and taxonomic classification.</title>
        <authorList>
            <person name="Goeker M."/>
        </authorList>
    </citation>
    <scope>NUCLEOTIDE SEQUENCE [LARGE SCALE GENOMIC DNA]</scope>
    <source>
        <strain evidence="2 3">DSM 44197</strain>
    </source>
</reference>
<dbReference type="Proteomes" id="UP000572680">
    <property type="component" value="Unassembled WGS sequence"/>
</dbReference>
<keyword evidence="3" id="KW-1185">Reference proteome</keyword>
<feature type="transmembrane region" description="Helical" evidence="1">
    <location>
        <begin position="58"/>
        <end position="79"/>
    </location>
</feature>
<name>A0A7W3LN64_ACTNM</name>
<protein>
    <recommendedName>
        <fullName evidence="4">Alkaline shock response membrane anchor protein AmaP</fullName>
    </recommendedName>
</protein>
<dbReference type="RefSeq" id="WP_182843584.1">
    <property type="nucleotide sequence ID" value="NZ_BAAALP010000009.1"/>
</dbReference>
<accession>A0A7W3LN64</accession>
<evidence type="ECO:0000256" key="1">
    <source>
        <dbReference type="SAM" id="Phobius"/>
    </source>
</evidence>
<keyword evidence="1" id="KW-0812">Transmembrane</keyword>
<gene>
    <name evidence="2" type="ORF">HNR61_002857</name>
</gene>
<keyword evidence="1" id="KW-0472">Membrane</keyword>